<evidence type="ECO:0000256" key="1">
    <source>
        <dbReference type="SAM" id="Phobius"/>
    </source>
</evidence>
<evidence type="ECO:0000313" key="2">
    <source>
        <dbReference type="EMBL" id="AIY89947.1"/>
    </source>
</evidence>
<keyword evidence="1" id="KW-0812">Transmembrane</keyword>
<dbReference type="KEGG" id="gac:GACE_0900"/>
<keyword evidence="1" id="KW-1133">Transmembrane helix</keyword>
<dbReference type="Proteomes" id="UP000030624">
    <property type="component" value="Chromosome"/>
</dbReference>
<keyword evidence="1" id="KW-0472">Membrane</keyword>
<dbReference type="EMBL" id="CP009552">
    <property type="protein sequence ID" value="AIY89947.1"/>
    <property type="molecule type" value="Genomic_DNA"/>
</dbReference>
<protein>
    <submittedName>
        <fullName evidence="2">Uncharacterized protein</fullName>
    </submittedName>
</protein>
<organism evidence="2 3">
    <name type="scientific">Geoglobus acetivorans</name>
    <dbReference type="NCBI Taxonomy" id="565033"/>
    <lineage>
        <taxon>Archaea</taxon>
        <taxon>Methanobacteriati</taxon>
        <taxon>Methanobacteriota</taxon>
        <taxon>Archaeoglobi</taxon>
        <taxon>Archaeoglobales</taxon>
        <taxon>Archaeoglobaceae</taxon>
        <taxon>Geoglobus</taxon>
    </lineage>
</organism>
<sequence length="77" mass="9039">MKIREYHTLKPKRALKFFDEQDTIEAFKRELFEDLADNESFNTKQINRSAGLLQYGIYSFVIGVILLAVSFFVFILT</sequence>
<gene>
    <name evidence="2" type="ORF">GACE_0900</name>
</gene>
<feature type="transmembrane region" description="Helical" evidence="1">
    <location>
        <begin position="55"/>
        <end position="76"/>
    </location>
</feature>
<name>A0A0A7GG84_GEOAI</name>
<dbReference type="HOGENOM" id="CLU_2629544_0_0_2"/>
<reference evidence="2 3" key="1">
    <citation type="journal article" date="2015" name="Appl. Environ. Microbiol.">
        <title>The Geoglobus acetivorans genome: Fe(III) reduction, acetate utilization, autotrophic growth, and degradation of aromatic compounds in a hyperthermophilic archaeon.</title>
        <authorList>
            <person name="Mardanov A.V."/>
            <person name="Slododkina G.B."/>
            <person name="Slobodkin A.I."/>
            <person name="Beletsky A.V."/>
            <person name="Gavrilov S.N."/>
            <person name="Kublanov I.V."/>
            <person name="Bonch-Osmolovskaya E.A."/>
            <person name="Skryabin K.G."/>
            <person name="Ravin N.V."/>
        </authorList>
    </citation>
    <scope>NUCLEOTIDE SEQUENCE [LARGE SCALE GENOMIC DNA]</scope>
    <source>
        <strain evidence="2 3">SBH6</strain>
    </source>
</reference>
<evidence type="ECO:0000313" key="3">
    <source>
        <dbReference type="Proteomes" id="UP000030624"/>
    </source>
</evidence>
<dbReference type="AlphaFoldDB" id="A0A0A7GG84"/>
<proteinExistence type="predicted"/>
<accession>A0A0A7GG84</accession>